<organism evidence="8 9">
    <name type="scientific">Clostridium paraputrificum</name>
    <dbReference type="NCBI Taxonomy" id="29363"/>
    <lineage>
        <taxon>Bacteria</taxon>
        <taxon>Bacillati</taxon>
        <taxon>Bacillota</taxon>
        <taxon>Clostridia</taxon>
        <taxon>Eubacteriales</taxon>
        <taxon>Clostridiaceae</taxon>
        <taxon>Clostridium</taxon>
    </lineage>
</organism>
<keyword evidence="6" id="KW-0472">Membrane</keyword>
<accession>A0A174FFU8</accession>
<feature type="transmembrane region" description="Helical" evidence="6">
    <location>
        <begin position="12"/>
        <end position="33"/>
    </location>
</feature>
<dbReference type="InterPro" id="IPR001478">
    <property type="entry name" value="PDZ"/>
</dbReference>
<dbReference type="PROSITE" id="PS50106">
    <property type="entry name" value="PDZ"/>
    <property type="match status" value="1"/>
</dbReference>
<dbReference type="InterPro" id="IPR004447">
    <property type="entry name" value="Peptidase_S41A"/>
</dbReference>
<evidence type="ECO:0000256" key="4">
    <source>
        <dbReference type="ARBA" id="ARBA00022825"/>
    </source>
</evidence>
<dbReference type="InterPro" id="IPR005151">
    <property type="entry name" value="Tail-specific_protease"/>
</dbReference>
<dbReference type="Gene3D" id="3.30.750.44">
    <property type="match status" value="1"/>
</dbReference>
<dbReference type="CDD" id="cd06782">
    <property type="entry name" value="cpPDZ_CPP-like"/>
    <property type="match status" value="1"/>
</dbReference>
<dbReference type="GO" id="GO:0006508">
    <property type="term" value="P:proteolysis"/>
    <property type="evidence" value="ECO:0007669"/>
    <property type="project" value="UniProtKB-KW"/>
</dbReference>
<evidence type="ECO:0000256" key="5">
    <source>
        <dbReference type="RuleBase" id="RU004404"/>
    </source>
</evidence>
<keyword evidence="6" id="KW-0812">Transmembrane</keyword>
<dbReference type="PANTHER" id="PTHR32060:SF30">
    <property type="entry name" value="CARBOXY-TERMINAL PROCESSING PROTEASE CTPA"/>
    <property type="match status" value="1"/>
</dbReference>
<dbReference type="NCBIfam" id="TIGR00225">
    <property type="entry name" value="prc"/>
    <property type="match status" value="1"/>
</dbReference>
<keyword evidence="3 5" id="KW-0378">Hydrolase</keyword>
<dbReference type="SMART" id="SM00228">
    <property type="entry name" value="PDZ"/>
    <property type="match status" value="1"/>
</dbReference>
<dbReference type="GO" id="GO:0004175">
    <property type="term" value="F:endopeptidase activity"/>
    <property type="evidence" value="ECO:0007669"/>
    <property type="project" value="TreeGrafter"/>
</dbReference>
<proteinExistence type="inferred from homology"/>
<dbReference type="OrthoDB" id="9812068at2"/>
<evidence type="ECO:0000313" key="8">
    <source>
        <dbReference type="EMBL" id="OBY11753.1"/>
    </source>
</evidence>
<comment type="caution">
    <text evidence="8">The sequence shown here is derived from an EMBL/GenBank/DDBJ whole genome shotgun (WGS) entry which is preliminary data.</text>
</comment>
<dbReference type="Gene3D" id="3.90.226.10">
    <property type="entry name" value="2-enoyl-CoA Hydratase, Chain A, domain 1"/>
    <property type="match status" value="1"/>
</dbReference>
<keyword evidence="6" id="KW-1133">Transmembrane helix</keyword>
<gene>
    <name evidence="8" type="ORF">CP373A1_05040</name>
</gene>
<dbReference type="Gene3D" id="2.30.42.10">
    <property type="match status" value="1"/>
</dbReference>
<evidence type="ECO:0000256" key="6">
    <source>
        <dbReference type="SAM" id="Phobius"/>
    </source>
</evidence>
<dbReference type="InterPro" id="IPR055210">
    <property type="entry name" value="CtpA/B_N"/>
</dbReference>
<dbReference type="GO" id="GO:0008236">
    <property type="term" value="F:serine-type peptidase activity"/>
    <property type="evidence" value="ECO:0007669"/>
    <property type="project" value="UniProtKB-KW"/>
</dbReference>
<comment type="similarity">
    <text evidence="1 5">Belongs to the peptidase S41A family.</text>
</comment>
<dbReference type="Pfam" id="PF22694">
    <property type="entry name" value="CtpB_N-like"/>
    <property type="match status" value="1"/>
</dbReference>
<dbReference type="Pfam" id="PF03572">
    <property type="entry name" value="Peptidase_S41"/>
    <property type="match status" value="1"/>
</dbReference>
<keyword evidence="2 5" id="KW-0645">Protease</keyword>
<dbReference type="InterPro" id="IPR029045">
    <property type="entry name" value="ClpP/crotonase-like_dom_sf"/>
</dbReference>
<protein>
    <recommendedName>
        <fullName evidence="7">PDZ domain-containing protein</fullName>
    </recommendedName>
</protein>
<feature type="domain" description="PDZ" evidence="7">
    <location>
        <begin position="108"/>
        <end position="201"/>
    </location>
</feature>
<evidence type="ECO:0000313" key="9">
    <source>
        <dbReference type="Proteomes" id="UP000092714"/>
    </source>
</evidence>
<keyword evidence="4 5" id="KW-0720">Serine protease</keyword>
<dbReference type="EMBL" id="MAPZ01000011">
    <property type="protein sequence ID" value="OBY11753.1"/>
    <property type="molecule type" value="Genomic_DNA"/>
</dbReference>
<evidence type="ECO:0000256" key="3">
    <source>
        <dbReference type="ARBA" id="ARBA00022801"/>
    </source>
</evidence>
<dbReference type="eggNOG" id="COG0793">
    <property type="taxonomic scope" value="Bacteria"/>
</dbReference>
<evidence type="ECO:0000256" key="1">
    <source>
        <dbReference type="ARBA" id="ARBA00009179"/>
    </source>
</evidence>
<dbReference type="CDD" id="cd07560">
    <property type="entry name" value="Peptidase_S41_CPP"/>
    <property type="match status" value="1"/>
</dbReference>
<dbReference type="SUPFAM" id="SSF52096">
    <property type="entry name" value="ClpP/crotonase"/>
    <property type="match status" value="1"/>
</dbReference>
<dbReference type="PANTHER" id="PTHR32060">
    <property type="entry name" value="TAIL-SPECIFIC PROTEASE"/>
    <property type="match status" value="1"/>
</dbReference>
<dbReference type="AlphaFoldDB" id="A0A174FFU8"/>
<evidence type="ECO:0000256" key="2">
    <source>
        <dbReference type="ARBA" id="ARBA00022670"/>
    </source>
</evidence>
<keyword evidence="9" id="KW-1185">Reference proteome</keyword>
<sequence>MYQSSKNNKMKKIIKPLAIILSILVAFFVGNYITRYGIVIGKDGSKYGTLLKYADDVEQFKGLYEVKEDLEKLYVGDIDQEKLVDGAIKGMTSSLNDPYTVFMNKEEYDRFMQSNSGEFKGIGVYVKLEDDKVVVDSTISGGPAEKVGIKGGDVILKVDGEEVGSDQSKAVALITGAENSQVNIIVGRKDTELEFNVTRETIKTVSVKNEMLENNIGYINLSTFNKDVSIDFVNALEELKGKGMKGLILDLRGNGGGYLVEAINIASQFIPKGEVITYRIDKYESKEISKSEGGVAIGLPLVILTDGGTASASEVVTGALKDYNAAVTVGTTTFGKGVVQLPFELKSGIGGLKVTVSKYYTPKGEDINKKGIIPDYEVKLTEEDVNKDYSKDTDPQLQKGIEVIKDMIK</sequence>
<name>A0A174FFU8_9CLOT</name>
<evidence type="ECO:0000259" key="7">
    <source>
        <dbReference type="PROSITE" id="PS50106"/>
    </source>
</evidence>
<dbReference type="RefSeq" id="WP_027097272.1">
    <property type="nucleotide sequence ID" value="NZ_CZBQ01000013.1"/>
</dbReference>
<reference evidence="8 9" key="1">
    <citation type="submission" date="2016-06" db="EMBL/GenBank/DDBJ databases">
        <authorList>
            <person name="Kjaerup R.B."/>
            <person name="Dalgaard T.S."/>
            <person name="Juul-Madsen H.R."/>
        </authorList>
    </citation>
    <scope>NUCLEOTIDE SEQUENCE [LARGE SCALE GENOMIC DNA]</scope>
    <source>
        <strain evidence="8 9">373-A1</strain>
    </source>
</reference>
<dbReference type="GO" id="GO:0030288">
    <property type="term" value="C:outer membrane-bounded periplasmic space"/>
    <property type="evidence" value="ECO:0007669"/>
    <property type="project" value="TreeGrafter"/>
</dbReference>
<dbReference type="SMART" id="SM00245">
    <property type="entry name" value="TSPc"/>
    <property type="match status" value="1"/>
</dbReference>
<dbReference type="SUPFAM" id="SSF50156">
    <property type="entry name" value="PDZ domain-like"/>
    <property type="match status" value="1"/>
</dbReference>
<dbReference type="InterPro" id="IPR036034">
    <property type="entry name" value="PDZ_sf"/>
</dbReference>
<dbReference type="GO" id="GO:0007165">
    <property type="term" value="P:signal transduction"/>
    <property type="evidence" value="ECO:0007669"/>
    <property type="project" value="TreeGrafter"/>
</dbReference>
<dbReference type="Proteomes" id="UP000092714">
    <property type="component" value="Unassembled WGS sequence"/>
</dbReference>
<dbReference type="Pfam" id="PF13180">
    <property type="entry name" value="PDZ_2"/>
    <property type="match status" value="1"/>
</dbReference>